<evidence type="ECO:0000313" key="1">
    <source>
        <dbReference type="EMBL" id="JAH53106.1"/>
    </source>
</evidence>
<protein>
    <submittedName>
        <fullName evidence="1">Uncharacterized protein</fullName>
    </submittedName>
</protein>
<accession>A0A0E9THN3</accession>
<reference evidence="1" key="2">
    <citation type="journal article" date="2015" name="Fish Shellfish Immunol.">
        <title>Early steps in the European eel (Anguilla anguilla)-Vibrio vulnificus interaction in the gills: Role of the RtxA13 toxin.</title>
        <authorList>
            <person name="Callol A."/>
            <person name="Pajuelo D."/>
            <person name="Ebbesson L."/>
            <person name="Teles M."/>
            <person name="MacKenzie S."/>
            <person name="Amaro C."/>
        </authorList>
    </citation>
    <scope>NUCLEOTIDE SEQUENCE</scope>
</reference>
<sequence>MFLVNESKLQFIIHTQHKTFVKLMIVRISSV</sequence>
<proteinExistence type="predicted"/>
<dbReference type="EMBL" id="GBXM01055471">
    <property type="protein sequence ID" value="JAH53106.1"/>
    <property type="molecule type" value="Transcribed_RNA"/>
</dbReference>
<reference evidence="1" key="1">
    <citation type="submission" date="2014-11" db="EMBL/GenBank/DDBJ databases">
        <authorList>
            <person name="Amaro Gonzalez C."/>
        </authorList>
    </citation>
    <scope>NUCLEOTIDE SEQUENCE</scope>
</reference>
<organism evidence="1">
    <name type="scientific">Anguilla anguilla</name>
    <name type="common">European freshwater eel</name>
    <name type="synonym">Muraena anguilla</name>
    <dbReference type="NCBI Taxonomy" id="7936"/>
    <lineage>
        <taxon>Eukaryota</taxon>
        <taxon>Metazoa</taxon>
        <taxon>Chordata</taxon>
        <taxon>Craniata</taxon>
        <taxon>Vertebrata</taxon>
        <taxon>Euteleostomi</taxon>
        <taxon>Actinopterygii</taxon>
        <taxon>Neopterygii</taxon>
        <taxon>Teleostei</taxon>
        <taxon>Anguilliformes</taxon>
        <taxon>Anguillidae</taxon>
        <taxon>Anguilla</taxon>
    </lineage>
</organism>
<name>A0A0E9THN3_ANGAN</name>
<dbReference type="AlphaFoldDB" id="A0A0E9THN3"/>